<keyword evidence="2" id="KW-1185">Reference proteome</keyword>
<dbReference type="PANTHER" id="PTHR23077:SF12">
    <property type="entry name" value="PEROXISOMAL ATPASE PEX1"/>
    <property type="match status" value="1"/>
</dbReference>
<evidence type="ECO:0000313" key="2">
    <source>
        <dbReference type="Proteomes" id="UP000631114"/>
    </source>
</evidence>
<organism evidence="1 2">
    <name type="scientific">Coptis chinensis</name>
    <dbReference type="NCBI Taxonomy" id="261450"/>
    <lineage>
        <taxon>Eukaryota</taxon>
        <taxon>Viridiplantae</taxon>
        <taxon>Streptophyta</taxon>
        <taxon>Embryophyta</taxon>
        <taxon>Tracheophyta</taxon>
        <taxon>Spermatophyta</taxon>
        <taxon>Magnoliopsida</taxon>
        <taxon>Ranunculales</taxon>
        <taxon>Ranunculaceae</taxon>
        <taxon>Coptidoideae</taxon>
        <taxon>Coptis</taxon>
    </lineage>
</organism>
<dbReference type="InterPro" id="IPR050168">
    <property type="entry name" value="AAA_ATPase_domain"/>
</dbReference>
<evidence type="ECO:0000313" key="1">
    <source>
        <dbReference type="EMBL" id="KAF9619133.1"/>
    </source>
</evidence>
<accession>A0A835M4B2</accession>
<protein>
    <recommendedName>
        <fullName evidence="3">ATPase AAA-type core domain-containing protein</fullName>
    </recommendedName>
</protein>
<name>A0A835M4B2_9MAGN</name>
<dbReference type="GO" id="GO:0005778">
    <property type="term" value="C:peroxisomal membrane"/>
    <property type="evidence" value="ECO:0007669"/>
    <property type="project" value="TreeGrafter"/>
</dbReference>
<dbReference type="InterPro" id="IPR027417">
    <property type="entry name" value="P-loop_NTPase"/>
</dbReference>
<dbReference type="OrthoDB" id="983719at2759"/>
<dbReference type="AlphaFoldDB" id="A0A835M4B2"/>
<dbReference type="GO" id="GO:0016887">
    <property type="term" value="F:ATP hydrolysis activity"/>
    <property type="evidence" value="ECO:0007669"/>
    <property type="project" value="TreeGrafter"/>
</dbReference>
<dbReference type="GO" id="GO:0016558">
    <property type="term" value="P:protein import into peroxisome matrix"/>
    <property type="evidence" value="ECO:0007669"/>
    <property type="project" value="TreeGrafter"/>
</dbReference>
<dbReference type="GO" id="GO:0005829">
    <property type="term" value="C:cytosol"/>
    <property type="evidence" value="ECO:0007669"/>
    <property type="project" value="TreeGrafter"/>
</dbReference>
<feature type="non-terminal residue" evidence="1">
    <location>
        <position position="1"/>
    </location>
</feature>
<reference evidence="1 2" key="1">
    <citation type="submission" date="2020-10" db="EMBL/GenBank/DDBJ databases">
        <title>The Coptis chinensis genome and diversification of protoberbering-type alkaloids.</title>
        <authorList>
            <person name="Wang B."/>
            <person name="Shu S."/>
            <person name="Song C."/>
            <person name="Liu Y."/>
        </authorList>
    </citation>
    <scope>NUCLEOTIDE SEQUENCE [LARGE SCALE GENOMIC DNA]</scope>
    <source>
        <strain evidence="1">HL-2020</strain>
        <tissue evidence="1">Leaf</tissue>
    </source>
</reference>
<sequence>ILFDIASKCDGYDAYDLEILVDRAIHAAIGRFLCSSSNVEDHENPILVREDFSQAMNDFLPISMRDITKSASEGGRTGWDEVGGLVNIRNAVQELRGCILKSNCCRPCLLFFDEFDSIAPKRGHDNTGVTYDGYQHRLISYGVQLPN</sequence>
<evidence type="ECO:0008006" key="3">
    <source>
        <dbReference type="Google" id="ProtNLM"/>
    </source>
</evidence>
<dbReference type="EMBL" id="JADFTS010000002">
    <property type="protein sequence ID" value="KAF9619133.1"/>
    <property type="molecule type" value="Genomic_DNA"/>
</dbReference>
<dbReference type="Gene3D" id="3.40.50.300">
    <property type="entry name" value="P-loop containing nucleotide triphosphate hydrolases"/>
    <property type="match status" value="1"/>
</dbReference>
<comment type="caution">
    <text evidence="1">The sequence shown here is derived from an EMBL/GenBank/DDBJ whole genome shotgun (WGS) entry which is preliminary data.</text>
</comment>
<dbReference type="Proteomes" id="UP000631114">
    <property type="component" value="Unassembled WGS sequence"/>
</dbReference>
<gene>
    <name evidence="1" type="ORF">IFM89_005147</name>
</gene>
<proteinExistence type="predicted"/>
<dbReference type="PANTHER" id="PTHR23077">
    <property type="entry name" value="AAA-FAMILY ATPASE"/>
    <property type="match status" value="1"/>
</dbReference>